<protein>
    <submittedName>
        <fullName evidence="2">Uncharacterized protein</fullName>
    </submittedName>
</protein>
<comment type="caution">
    <text evidence="2">The sequence shown here is derived from an EMBL/GenBank/DDBJ whole genome shotgun (WGS) entry which is preliminary data.</text>
</comment>
<gene>
    <name evidence="2" type="ORF">JZ751_017185</name>
</gene>
<feature type="region of interest" description="Disordered" evidence="1">
    <location>
        <begin position="39"/>
        <end position="78"/>
    </location>
</feature>
<dbReference type="AlphaFoldDB" id="A0A8T2NP98"/>
<feature type="compositionally biased region" description="Polar residues" evidence="1">
    <location>
        <begin position="221"/>
        <end position="236"/>
    </location>
</feature>
<reference evidence="2" key="1">
    <citation type="thesis" date="2021" institute="BYU ScholarsArchive" country="Provo, UT, USA">
        <title>Applications of and Algorithms for Genome Assembly and Genomic Analyses with an Emphasis on Marine Teleosts.</title>
        <authorList>
            <person name="Pickett B.D."/>
        </authorList>
    </citation>
    <scope>NUCLEOTIDE SEQUENCE</scope>
    <source>
        <strain evidence="2">HI-2016</strain>
    </source>
</reference>
<dbReference type="EMBL" id="JAFBMS010000030">
    <property type="protein sequence ID" value="KAG9342185.1"/>
    <property type="molecule type" value="Genomic_DNA"/>
</dbReference>
<sequence length="322" mass="36250">MRSLLKREPSYPFVTFPQRSLEREDSAFDDWHLAWRGTGGASGKLPRDTPAKGFQSGCPSKEAVRLTPPDTSRPTEDTLQTSRVADFRAMVLQPDIWSDDCAIDHALAIQKAKYPYVGGLYTTTSLHQPRAHIMEVDVHCRCRQTLRQVESAKWKSLGDTYLKEQRERERDGVREVEQQGAQKEIEDFWSRSCVKGKRGNFQTLQSTSSGSSSLEEAFSQPGPSNFSAIPITSTCSHEPVRIDSPRVAPPPGPLSQTARCSSPLDLSHQPGPPSQPPARKARKKRQREEVAYFEEKVLQALTHKSDHVTITMEPYIHTYIFT</sequence>
<dbReference type="Proteomes" id="UP000824540">
    <property type="component" value="Unassembled WGS sequence"/>
</dbReference>
<feature type="region of interest" description="Disordered" evidence="1">
    <location>
        <begin position="201"/>
        <end position="288"/>
    </location>
</feature>
<feature type="compositionally biased region" description="Low complexity" evidence="1">
    <location>
        <begin position="201"/>
        <end position="219"/>
    </location>
</feature>
<evidence type="ECO:0000313" key="2">
    <source>
        <dbReference type="EMBL" id="KAG9342185.1"/>
    </source>
</evidence>
<evidence type="ECO:0000256" key="1">
    <source>
        <dbReference type="SAM" id="MobiDB-lite"/>
    </source>
</evidence>
<organism evidence="2 3">
    <name type="scientific">Albula glossodonta</name>
    <name type="common">roundjaw bonefish</name>
    <dbReference type="NCBI Taxonomy" id="121402"/>
    <lineage>
        <taxon>Eukaryota</taxon>
        <taxon>Metazoa</taxon>
        <taxon>Chordata</taxon>
        <taxon>Craniata</taxon>
        <taxon>Vertebrata</taxon>
        <taxon>Euteleostomi</taxon>
        <taxon>Actinopterygii</taxon>
        <taxon>Neopterygii</taxon>
        <taxon>Teleostei</taxon>
        <taxon>Albuliformes</taxon>
        <taxon>Albulidae</taxon>
        <taxon>Albula</taxon>
    </lineage>
</organism>
<keyword evidence="3" id="KW-1185">Reference proteome</keyword>
<feature type="compositionally biased region" description="Polar residues" evidence="1">
    <location>
        <begin position="69"/>
        <end position="78"/>
    </location>
</feature>
<accession>A0A8T2NP98</accession>
<name>A0A8T2NP98_9TELE</name>
<evidence type="ECO:0000313" key="3">
    <source>
        <dbReference type="Proteomes" id="UP000824540"/>
    </source>
</evidence>
<proteinExistence type="predicted"/>